<dbReference type="RefSeq" id="WP_067599794.1">
    <property type="nucleotide sequence ID" value="NZ_CP015963.1"/>
</dbReference>
<reference evidence="3 4" key="1">
    <citation type="submission" date="2019-07" db="EMBL/GenBank/DDBJ databases">
        <title>Genomic Encyclopedia of Archaeal and Bacterial Type Strains, Phase II (KMG-II): from individual species to whole genera.</title>
        <authorList>
            <person name="Goeker M."/>
        </authorList>
    </citation>
    <scope>NUCLEOTIDE SEQUENCE [LARGE SCALE GENOMIC DNA]</scope>
    <source>
        <strain evidence="3 4">ATCC BAA-2084</strain>
    </source>
</reference>
<evidence type="ECO:0000313" key="3">
    <source>
        <dbReference type="EMBL" id="TWJ10013.1"/>
    </source>
</evidence>
<organism evidence="3 4">
    <name type="scientific">Altererythrobacter ishigakiensis</name>
    <dbReference type="NCBI Taxonomy" id="476157"/>
    <lineage>
        <taxon>Bacteria</taxon>
        <taxon>Pseudomonadati</taxon>
        <taxon>Pseudomonadota</taxon>
        <taxon>Alphaproteobacteria</taxon>
        <taxon>Sphingomonadales</taxon>
        <taxon>Erythrobacteraceae</taxon>
        <taxon>Altererythrobacter</taxon>
    </lineage>
</organism>
<dbReference type="AlphaFoldDB" id="A0A562UWP1"/>
<dbReference type="PROSITE" id="PS51257">
    <property type="entry name" value="PROKAR_LIPOPROTEIN"/>
    <property type="match status" value="1"/>
</dbReference>
<dbReference type="OrthoDB" id="7450772at2"/>
<dbReference type="EMBL" id="VLLK01000001">
    <property type="protein sequence ID" value="TWJ10013.1"/>
    <property type="molecule type" value="Genomic_DNA"/>
</dbReference>
<accession>A0A562UWP1</accession>
<name>A0A562UWP1_9SPHN</name>
<dbReference type="Proteomes" id="UP000320547">
    <property type="component" value="Unassembled WGS sequence"/>
</dbReference>
<feature type="region of interest" description="Disordered" evidence="1">
    <location>
        <begin position="29"/>
        <end position="62"/>
    </location>
</feature>
<keyword evidence="2" id="KW-0732">Signal</keyword>
<proteinExistence type="predicted"/>
<sequence length="138" mass="14042">MRKLMIIAAPLALMACAEQAAEVEEEVVETEPAGMTTANGTAPGTYAVSNDEGPAGTSVLNGDGTYQDLAADGSVADEGTWEVVDGKTCFTSNEDGAEALCWTESEPAEDGSFTATSDAGETVTVSPAVVEAEGEAEE</sequence>
<protein>
    <submittedName>
        <fullName evidence="3">Uncharacterized protein</fullName>
    </submittedName>
</protein>
<evidence type="ECO:0000256" key="2">
    <source>
        <dbReference type="SAM" id="SignalP"/>
    </source>
</evidence>
<evidence type="ECO:0000313" key="4">
    <source>
        <dbReference type="Proteomes" id="UP000320547"/>
    </source>
</evidence>
<gene>
    <name evidence="3" type="ORF">JN10_1670</name>
</gene>
<feature type="signal peptide" evidence="2">
    <location>
        <begin position="1"/>
        <end position="20"/>
    </location>
</feature>
<comment type="caution">
    <text evidence="3">The sequence shown here is derived from an EMBL/GenBank/DDBJ whole genome shotgun (WGS) entry which is preliminary data.</text>
</comment>
<keyword evidence="4" id="KW-1185">Reference proteome</keyword>
<feature type="chain" id="PRO_5021733294" evidence="2">
    <location>
        <begin position="21"/>
        <end position="138"/>
    </location>
</feature>
<evidence type="ECO:0000256" key="1">
    <source>
        <dbReference type="SAM" id="MobiDB-lite"/>
    </source>
</evidence>